<keyword evidence="3" id="KW-1185">Reference proteome</keyword>
<evidence type="ECO:0008006" key="4">
    <source>
        <dbReference type="Google" id="ProtNLM"/>
    </source>
</evidence>
<proteinExistence type="predicted"/>
<keyword evidence="1" id="KW-1133">Transmembrane helix</keyword>
<sequence length="244" mass="25972">MVRPAPADDLQDGPACPACGTPNLAGRRFCRRCAAPLGPVKTAGSEPWWRGRWPFRRRVGTGGSGTAVRRAVVLLVLVALLAAGFLLLPFGRSLVEDTRDKLGGTAAISPTGVSASAEVPGHPASAASDGLSNRYWGAPRLGASLTFTFRSPFRLVSVVVHTGPSADPQKFRRQARPTELDLVAIDADGTEHRKEVTLNDKPGRQTITTGISDVVEVRLVPRAAAGQGPGRHLALGEVEFFRRR</sequence>
<dbReference type="OrthoDB" id="3808044at2"/>
<dbReference type="Proteomes" id="UP000050867">
    <property type="component" value="Unassembled WGS sequence"/>
</dbReference>
<dbReference type="RefSeq" id="WP_018383570.1">
    <property type="nucleotide sequence ID" value="NZ_LLZU01000011.1"/>
</dbReference>
<dbReference type="EMBL" id="LLZU01000011">
    <property type="protein sequence ID" value="KRV49521.1"/>
    <property type="molecule type" value="Genomic_DNA"/>
</dbReference>
<dbReference type="Gene3D" id="2.60.120.260">
    <property type="entry name" value="Galactose-binding domain-like"/>
    <property type="match status" value="1"/>
</dbReference>
<keyword evidence="1" id="KW-0812">Transmembrane</keyword>
<gene>
    <name evidence="2" type="ORF">AQ490_19510</name>
</gene>
<organism evidence="2 3">
    <name type="scientific">Wenjunlia vitaminophila</name>
    <name type="common">Streptomyces vitaminophilus</name>
    <dbReference type="NCBI Taxonomy" id="76728"/>
    <lineage>
        <taxon>Bacteria</taxon>
        <taxon>Bacillati</taxon>
        <taxon>Actinomycetota</taxon>
        <taxon>Actinomycetes</taxon>
        <taxon>Kitasatosporales</taxon>
        <taxon>Streptomycetaceae</taxon>
        <taxon>Wenjunlia</taxon>
    </lineage>
</organism>
<dbReference type="STRING" id="76728.AQ490_19510"/>
<dbReference type="AlphaFoldDB" id="A0A0T6LUA2"/>
<name>A0A0T6LUA2_WENVI</name>
<feature type="transmembrane region" description="Helical" evidence="1">
    <location>
        <begin position="71"/>
        <end position="91"/>
    </location>
</feature>
<dbReference type="InterPro" id="IPR057561">
    <property type="entry name" value="NADase_transloc"/>
</dbReference>
<evidence type="ECO:0000256" key="1">
    <source>
        <dbReference type="SAM" id="Phobius"/>
    </source>
</evidence>
<evidence type="ECO:0000313" key="3">
    <source>
        <dbReference type="Proteomes" id="UP000050867"/>
    </source>
</evidence>
<keyword evidence="1" id="KW-0472">Membrane</keyword>
<protein>
    <recommendedName>
        <fullName evidence="4">Zinc ribbon domain-containing protein</fullName>
    </recommendedName>
</protein>
<accession>A0A0T6LUA2</accession>
<dbReference type="NCBIfam" id="NF047619">
    <property type="entry name" value="NADase_discoid"/>
    <property type="match status" value="1"/>
</dbReference>
<dbReference type="eggNOG" id="ENOG50334P7">
    <property type="taxonomic scope" value="Bacteria"/>
</dbReference>
<reference evidence="2 3" key="1">
    <citation type="submission" date="2015-10" db="EMBL/GenBank/DDBJ databases">
        <title>Draft genome sequence of pyrrolomycin-producing Streptomyces vitaminophilus.</title>
        <authorList>
            <person name="Graham D.E."/>
            <person name="Mahan K.M."/>
            <person name="Klingeman D.M."/>
            <person name="Hettich R.L."/>
            <person name="Parry R.J."/>
        </authorList>
    </citation>
    <scope>NUCLEOTIDE SEQUENCE [LARGE SCALE GENOMIC DNA]</scope>
    <source>
        <strain evidence="2 3">ATCC 31673</strain>
    </source>
</reference>
<evidence type="ECO:0000313" key="2">
    <source>
        <dbReference type="EMBL" id="KRV49521.1"/>
    </source>
</evidence>
<comment type="caution">
    <text evidence="2">The sequence shown here is derived from an EMBL/GenBank/DDBJ whole genome shotgun (WGS) entry which is preliminary data.</text>
</comment>